<organism evidence="2 3">
    <name type="scientific">Emiliania huxleyi (strain CCMP1516)</name>
    <dbReference type="NCBI Taxonomy" id="280463"/>
    <lineage>
        <taxon>Eukaryota</taxon>
        <taxon>Haptista</taxon>
        <taxon>Haptophyta</taxon>
        <taxon>Prymnesiophyceae</taxon>
        <taxon>Isochrysidales</taxon>
        <taxon>Noelaerhabdaceae</taxon>
        <taxon>Emiliania</taxon>
    </lineage>
</organism>
<proteinExistence type="predicted"/>
<protein>
    <recommendedName>
        <fullName evidence="4">EGF-like domain-containing protein</fullName>
    </recommendedName>
</protein>
<feature type="region of interest" description="Disordered" evidence="1">
    <location>
        <begin position="328"/>
        <end position="361"/>
    </location>
</feature>
<keyword evidence="3" id="KW-1185">Reference proteome</keyword>
<dbReference type="GeneID" id="17277375"/>
<accession>A0A0D3K8L8</accession>
<evidence type="ECO:0008006" key="4">
    <source>
        <dbReference type="Google" id="ProtNLM"/>
    </source>
</evidence>
<dbReference type="EnsemblProtists" id="EOD32103">
    <property type="protein sequence ID" value="EOD32103"/>
    <property type="gene ID" value="EMIHUDRAFT_434209"/>
</dbReference>
<dbReference type="HOGENOM" id="CLU_922661_0_0_1"/>
<dbReference type="AlphaFoldDB" id="A0A0D3K8L8"/>
<feature type="compositionally biased region" description="Basic and acidic residues" evidence="1">
    <location>
        <begin position="338"/>
        <end position="351"/>
    </location>
</feature>
<reference evidence="2" key="2">
    <citation type="submission" date="2024-10" db="UniProtKB">
        <authorList>
            <consortium name="EnsemblProtists"/>
        </authorList>
    </citation>
    <scope>IDENTIFICATION</scope>
</reference>
<sequence>MLSSWTNLTVYHVNPLHLGVLPINMNTADLSGDAFFDLRSAVLPIQCAGGNASGGYECRNGEEVDADLVITRLALSVRDSSFGEYSRCNICGDDGVDIFSGLPCRPKTYICSCGEWWGMRDCTNETTVGREDIGRAFGRWGSCRWSEWIHAPWKCWPWPVVHKTGGLWYSTTEKGHCDAPGADTNACTWRATVEKVVNKSCSSGLIHAAVEAHDREAGGGCFDGCPSRRLHPLRPRNTTDPCWIYCFYATVLGPAALMPGGDVASAGGMSRADIDAAFSAPFRPEAEGGCPALQAPALPPPGRQPGGVWRLREALADRAYRQARRFEAAEAGGGGWSGERRGEQQRGEEGGGHGAWVRAVA</sequence>
<evidence type="ECO:0000313" key="3">
    <source>
        <dbReference type="Proteomes" id="UP000013827"/>
    </source>
</evidence>
<dbReference type="RefSeq" id="XP_005784532.1">
    <property type="nucleotide sequence ID" value="XM_005784475.1"/>
</dbReference>
<dbReference type="OMA" id="SEWIHAP"/>
<dbReference type="Proteomes" id="UP000013827">
    <property type="component" value="Unassembled WGS sequence"/>
</dbReference>
<dbReference type="PaxDb" id="2903-EOD32103"/>
<reference evidence="3" key="1">
    <citation type="journal article" date="2013" name="Nature">
        <title>Pan genome of the phytoplankton Emiliania underpins its global distribution.</title>
        <authorList>
            <person name="Read B.A."/>
            <person name="Kegel J."/>
            <person name="Klute M.J."/>
            <person name="Kuo A."/>
            <person name="Lefebvre S.C."/>
            <person name="Maumus F."/>
            <person name="Mayer C."/>
            <person name="Miller J."/>
            <person name="Monier A."/>
            <person name="Salamov A."/>
            <person name="Young J."/>
            <person name="Aguilar M."/>
            <person name="Claverie J.M."/>
            <person name="Frickenhaus S."/>
            <person name="Gonzalez K."/>
            <person name="Herman E.K."/>
            <person name="Lin Y.C."/>
            <person name="Napier J."/>
            <person name="Ogata H."/>
            <person name="Sarno A.F."/>
            <person name="Shmutz J."/>
            <person name="Schroeder D."/>
            <person name="de Vargas C."/>
            <person name="Verret F."/>
            <person name="von Dassow P."/>
            <person name="Valentin K."/>
            <person name="Van de Peer Y."/>
            <person name="Wheeler G."/>
            <person name="Dacks J.B."/>
            <person name="Delwiche C.F."/>
            <person name="Dyhrman S.T."/>
            <person name="Glockner G."/>
            <person name="John U."/>
            <person name="Richards T."/>
            <person name="Worden A.Z."/>
            <person name="Zhang X."/>
            <person name="Grigoriev I.V."/>
            <person name="Allen A.E."/>
            <person name="Bidle K."/>
            <person name="Borodovsky M."/>
            <person name="Bowler C."/>
            <person name="Brownlee C."/>
            <person name="Cock J.M."/>
            <person name="Elias M."/>
            <person name="Gladyshev V.N."/>
            <person name="Groth M."/>
            <person name="Guda C."/>
            <person name="Hadaegh A."/>
            <person name="Iglesias-Rodriguez M.D."/>
            <person name="Jenkins J."/>
            <person name="Jones B.M."/>
            <person name="Lawson T."/>
            <person name="Leese F."/>
            <person name="Lindquist E."/>
            <person name="Lobanov A."/>
            <person name="Lomsadze A."/>
            <person name="Malik S.B."/>
            <person name="Marsh M.E."/>
            <person name="Mackinder L."/>
            <person name="Mock T."/>
            <person name="Mueller-Roeber B."/>
            <person name="Pagarete A."/>
            <person name="Parker M."/>
            <person name="Probert I."/>
            <person name="Quesneville H."/>
            <person name="Raines C."/>
            <person name="Rensing S.A."/>
            <person name="Riano-Pachon D.M."/>
            <person name="Richier S."/>
            <person name="Rokitta S."/>
            <person name="Shiraiwa Y."/>
            <person name="Soanes D.M."/>
            <person name="van der Giezen M."/>
            <person name="Wahlund T.M."/>
            <person name="Williams B."/>
            <person name="Wilson W."/>
            <person name="Wolfe G."/>
            <person name="Wurch L.L."/>
        </authorList>
    </citation>
    <scope>NUCLEOTIDE SEQUENCE</scope>
</reference>
<name>A0A0D3K8L8_EMIH1</name>
<evidence type="ECO:0000256" key="1">
    <source>
        <dbReference type="SAM" id="MobiDB-lite"/>
    </source>
</evidence>
<dbReference type="KEGG" id="ehx:EMIHUDRAFT_434209"/>
<evidence type="ECO:0000313" key="2">
    <source>
        <dbReference type="EnsemblProtists" id="EOD32103"/>
    </source>
</evidence>